<evidence type="ECO:0000313" key="1">
    <source>
        <dbReference type="EMBL" id="EKD29632.1"/>
    </source>
</evidence>
<protein>
    <submittedName>
        <fullName evidence="1">Uncharacterized protein</fullName>
    </submittedName>
</protein>
<organism evidence="1">
    <name type="scientific">uncultured bacterium</name>
    <name type="common">gcode 4</name>
    <dbReference type="NCBI Taxonomy" id="1234023"/>
    <lineage>
        <taxon>Bacteria</taxon>
        <taxon>environmental samples</taxon>
    </lineage>
</organism>
<name>K1XWQ6_9BACT</name>
<gene>
    <name evidence="1" type="ORF">ACD_78C00330G0001</name>
</gene>
<accession>K1XWQ6</accession>
<dbReference type="EMBL" id="AMFJ01034330">
    <property type="protein sequence ID" value="EKD29632.1"/>
    <property type="molecule type" value="Genomic_DNA"/>
</dbReference>
<sequence>MNIFIYQIRTIVQGNRHGCEVSCRKSSGGEIGEIYICPASRVVIARVNSPVYGVCISVH</sequence>
<reference evidence="1" key="1">
    <citation type="journal article" date="2012" name="Science">
        <title>Fermentation, hydrogen, and sulfur metabolism in multiple uncultivated bacterial phyla.</title>
        <authorList>
            <person name="Wrighton K.C."/>
            <person name="Thomas B.C."/>
            <person name="Sharon I."/>
            <person name="Miller C.S."/>
            <person name="Castelle C.J."/>
            <person name="VerBerkmoes N.C."/>
            <person name="Wilkins M.J."/>
            <person name="Hettich R.L."/>
            <person name="Lipton M.S."/>
            <person name="Williams K.H."/>
            <person name="Long P.E."/>
            <person name="Banfield J.F."/>
        </authorList>
    </citation>
    <scope>NUCLEOTIDE SEQUENCE [LARGE SCALE GENOMIC DNA]</scope>
</reference>
<proteinExistence type="predicted"/>
<feature type="non-terminal residue" evidence="1">
    <location>
        <position position="59"/>
    </location>
</feature>
<dbReference type="AlphaFoldDB" id="K1XWQ6"/>
<comment type="caution">
    <text evidence="1">The sequence shown here is derived from an EMBL/GenBank/DDBJ whole genome shotgun (WGS) entry which is preliminary data.</text>
</comment>